<evidence type="ECO:0000256" key="3">
    <source>
        <dbReference type="ARBA" id="ARBA00022723"/>
    </source>
</evidence>
<name>A0A366HU57_9BACT</name>
<feature type="domain" description="Sulfatase N-terminal" evidence="7">
    <location>
        <begin position="27"/>
        <end position="325"/>
    </location>
</feature>
<dbReference type="CDD" id="cd16027">
    <property type="entry name" value="SGSH"/>
    <property type="match status" value="1"/>
</dbReference>
<dbReference type="PANTHER" id="PTHR42693:SF42">
    <property type="entry name" value="ARYLSULFATASE G"/>
    <property type="match status" value="1"/>
</dbReference>
<accession>A0A366HU57</accession>
<sequence>MRALSFLTLVFTTCLSLNTSLRAEAPPNVVLIISDDHHWGDYSFMGHPEVKTPHLDKLASQSLLFTRGYVPSSLCCPSLATIISGQYPHQNYITSNDPPGSSAGKLKQNDPAFLEGREKFNKHMDQLNTLPRVLGKQGYVSFQTGKWWQGDFTRGGFTHGMTKGSRHGDDGLKIGRETMQPMYDFMKMAQGEKKPFFLWYAPFLPHTPHNPPDRLLAKYKDKTPSLTVAKYWAMVEWLDETCGDLMKYLDDNGLAENTIVVYVTDNGWIQDPEKPKYAPRSKQSQYDGGLRTPIMVRWPGKVKPGKTEALASSIDIAPTVLRAIGSEPPKEMTGLNLLDTAAVDARKTIYGEIFTHDSQNIDVPGASLRWRWMIDGDFKIIVPDSKNEPDAKVELYKITSDINEQRDLSLTQTERVKELTAKLDAWWKP</sequence>
<keyword evidence="6" id="KW-0106">Calcium</keyword>
<dbReference type="InterPro" id="IPR017850">
    <property type="entry name" value="Alkaline_phosphatase_core_sf"/>
</dbReference>
<dbReference type="GO" id="GO:0046872">
    <property type="term" value="F:metal ion binding"/>
    <property type="evidence" value="ECO:0007669"/>
    <property type="project" value="UniProtKB-KW"/>
</dbReference>
<gene>
    <name evidence="8" type="ORF">DES53_102623</name>
</gene>
<evidence type="ECO:0000256" key="6">
    <source>
        <dbReference type="ARBA" id="ARBA00022837"/>
    </source>
</evidence>
<evidence type="ECO:0000256" key="5">
    <source>
        <dbReference type="ARBA" id="ARBA00022801"/>
    </source>
</evidence>
<dbReference type="Pfam" id="PF00884">
    <property type="entry name" value="Sulfatase"/>
    <property type="match status" value="1"/>
</dbReference>
<dbReference type="InterPro" id="IPR000917">
    <property type="entry name" value="Sulfatase_N"/>
</dbReference>
<keyword evidence="5" id="KW-0378">Hydrolase</keyword>
<dbReference type="Proteomes" id="UP000253426">
    <property type="component" value="Unassembled WGS sequence"/>
</dbReference>
<dbReference type="InterPro" id="IPR050738">
    <property type="entry name" value="Sulfatase"/>
</dbReference>
<evidence type="ECO:0000313" key="9">
    <source>
        <dbReference type="Proteomes" id="UP000253426"/>
    </source>
</evidence>
<dbReference type="Gene3D" id="3.30.1120.10">
    <property type="match status" value="1"/>
</dbReference>
<dbReference type="AlphaFoldDB" id="A0A366HU57"/>
<organism evidence="8 9">
    <name type="scientific">Roseimicrobium gellanilyticum</name>
    <dbReference type="NCBI Taxonomy" id="748857"/>
    <lineage>
        <taxon>Bacteria</taxon>
        <taxon>Pseudomonadati</taxon>
        <taxon>Verrucomicrobiota</taxon>
        <taxon>Verrucomicrobiia</taxon>
        <taxon>Verrucomicrobiales</taxon>
        <taxon>Verrucomicrobiaceae</taxon>
        <taxon>Roseimicrobium</taxon>
    </lineage>
</organism>
<dbReference type="PANTHER" id="PTHR42693">
    <property type="entry name" value="ARYLSULFATASE FAMILY MEMBER"/>
    <property type="match status" value="1"/>
</dbReference>
<proteinExistence type="inferred from homology"/>
<dbReference type="GO" id="GO:0004065">
    <property type="term" value="F:arylsulfatase activity"/>
    <property type="evidence" value="ECO:0007669"/>
    <property type="project" value="TreeGrafter"/>
</dbReference>
<comment type="caution">
    <text evidence="8">The sequence shown here is derived from an EMBL/GenBank/DDBJ whole genome shotgun (WGS) entry which is preliminary data.</text>
</comment>
<protein>
    <submittedName>
        <fullName evidence="8">Putative sulfatase</fullName>
    </submittedName>
</protein>
<dbReference type="OrthoDB" id="246867at2"/>
<evidence type="ECO:0000256" key="1">
    <source>
        <dbReference type="ARBA" id="ARBA00001913"/>
    </source>
</evidence>
<dbReference type="Gene3D" id="3.40.720.10">
    <property type="entry name" value="Alkaline Phosphatase, subunit A"/>
    <property type="match status" value="1"/>
</dbReference>
<evidence type="ECO:0000256" key="4">
    <source>
        <dbReference type="ARBA" id="ARBA00022729"/>
    </source>
</evidence>
<comment type="cofactor">
    <cofactor evidence="1">
        <name>Ca(2+)</name>
        <dbReference type="ChEBI" id="CHEBI:29108"/>
    </cofactor>
</comment>
<dbReference type="RefSeq" id="WP_113957766.1">
    <property type="nucleotide sequence ID" value="NZ_QNRR01000002.1"/>
</dbReference>
<reference evidence="8 9" key="1">
    <citation type="submission" date="2018-06" db="EMBL/GenBank/DDBJ databases">
        <title>Genomic Encyclopedia of Type Strains, Phase IV (KMG-IV): sequencing the most valuable type-strain genomes for metagenomic binning, comparative biology and taxonomic classification.</title>
        <authorList>
            <person name="Goeker M."/>
        </authorList>
    </citation>
    <scope>NUCLEOTIDE SEQUENCE [LARGE SCALE GENOMIC DNA]</scope>
    <source>
        <strain evidence="8 9">DSM 25532</strain>
    </source>
</reference>
<dbReference type="SUPFAM" id="SSF53649">
    <property type="entry name" value="Alkaline phosphatase-like"/>
    <property type="match status" value="1"/>
</dbReference>
<evidence type="ECO:0000259" key="7">
    <source>
        <dbReference type="Pfam" id="PF00884"/>
    </source>
</evidence>
<dbReference type="EMBL" id="QNRR01000002">
    <property type="protein sequence ID" value="RBP46237.1"/>
    <property type="molecule type" value="Genomic_DNA"/>
</dbReference>
<evidence type="ECO:0000313" key="8">
    <source>
        <dbReference type="EMBL" id="RBP46237.1"/>
    </source>
</evidence>
<keyword evidence="3" id="KW-0479">Metal-binding</keyword>
<evidence type="ECO:0000256" key="2">
    <source>
        <dbReference type="ARBA" id="ARBA00008779"/>
    </source>
</evidence>
<keyword evidence="9" id="KW-1185">Reference proteome</keyword>
<comment type="similarity">
    <text evidence="2">Belongs to the sulfatase family.</text>
</comment>
<keyword evidence="4" id="KW-0732">Signal</keyword>